<keyword evidence="11" id="KW-1185">Reference proteome</keyword>
<evidence type="ECO:0000313" key="10">
    <source>
        <dbReference type="EMBL" id="MBR9726645.1"/>
    </source>
</evidence>
<evidence type="ECO:0000259" key="8">
    <source>
        <dbReference type="Pfam" id="PF03872"/>
    </source>
</evidence>
<dbReference type="InterPro" id="IPR005572">
    <property type="entry name" value="Anti-sigma_E_RseA_N"/>
</dbReference>
<feature type="domain" description="Anti sigma-E protein RseA C-terminal" evidence="9">
    <location>
        <begin position="123"/>
        <end position="174"/>
    </location>
</feature>
<dbReference type="InterPro" id="IPR026279">
    <property type="entry name" value="RseA"/>
</dbReference>
<dbReference type="PANTHER" id="PTHR38104:SF1">
    <property type="entry name" value="ANTI-SIGMA-E FACTOR RSEA"/>
    <property type="match status" value="1"/>
</dbReference>
<dbReference type="PANTHER" id="PTHR38104">
    <property type="match status" value="1"/>
</dbReference>
<dbReference type="Proteomes" id="UP000811844">
    <property type="component" value="Unassembled WGS sequence"/>
</dbReference>
<evidence type="ECO:0000256" key="3">
    <source>
        <dbReference type="ARBA" id="ARBA00022475"/>
    </source>
</evidence>
<keyword evidence="6 7" id="KW-0472">Membrane</keyword>
<reference evidence="10 11" key="1">
    <citation type="submission" date="2020-02" db="EMBL/GenBank/DDBJ databases">
        <title>Shewanella WXL01 sp. nov., a marine bacterium isolated from green algae in Luhuitou Fringing Reef (Northern South China Sea).</title>
        <authorList>
            <person name="Wang X."/>
        </authorList>
    </citation>
    <scope>NUCLEOTIDE SEQUENCE [LARGE SCALE GENOMIC DNA]</scope>
    <source>
        <strain evidence="10 11">MCCC 1A01895</strain>
    </source>
</reference>
<dbReference type="InterPro" id="IPR052383">
    <property type="entry name" value="Anti-sigma-E_RseA-like"/>
</dbReference>
<dbReference type="Gene3D" id="1.10.10.880">
    <property type="entry name" value="Anti sigma-E protein RseA, N-terminal domain"/>
    <property type="match status" value="1"/>
</dbReference>
<dbReference type="PIRSF" id="PIRSF016938">
    <property type="entry name" value="RseA"/>
    <property type="match status" value="1"/>
</dbReference>
<evidence type="ECO:0000256" key="7">
    <source>
        <dbReference type="PIRNR" id="PIRNR016938"/>
    </source>
</evidence>
<dbReference type="InterPro" id="IPR005573">
    <property type="entry name" value="Anti-sigma_E_RseA_C"/>
</dbReference>
<dbReference type="InterPro" id="IPR036147">
    <property type="entry name" value="Anti-sigma_E_RseA_N_sf"/>
</dbReference>
<feature type="domain" description="Anti sigma-E protein RseA N-terminal" evidence="8">
    <location>
        <begin position="6"/>
        <end position="79"/>
    </location>
</feature>
<dbReference type="CDD" id="cd16328">
    <property type="entry name" value="RseA_N"/>
    <property type="match status" value="1"/>
</dbReference>
<comment type="similarity">
    <text evidence="2 7">Belongs to the RseA family.</text>
</comment>
<evidence type="ECO:0000256" key="6">
    <source>
        <dbReference type="ARBA" id="ARBA00023136"/>
    </source>
</evidence>
<keyword evidence="7" id="KW-0997">Cell inner membrane</keyword>
<dbReference type="RefSeq" id="WP_153661000.1">
    <property type="nucleotide sequence ID" value="NZ_JAAIKR010000001.1"/>
</dbReference>
<comment type="subunit">
    <text evidence="7">Interacts 1:1 with ECF RNA polymerase sigma-E (RpoE); this inhibits the interaction of sigma-E with the RNA polymerase catalytic core and leads to a decreased expression of sigma-E-regulated genes. Interacts with RseB.</text>
</comment>
<accession>A0ABS5HY03</accession>
<comment type="function">
    <text evidence="7">An anti-sigma factor for extracytoplasmic function (ECF) sigma factor sigma-E (RpoE). ECF sigma factors are held in an inactive form by an anti-sigma factor until released by regulated intramembrane proteolysis (RIP). RIP occurs when an extracytoplasmic signal triggers a concerted proteolytic cascade to transmit information and elicit cellular responses. The membrane-spanning regulatory substrate protein is first cut periplasmically (site-1 protease, S1P, DegS), then within the membrane itself (site-2 protease, S2P, RseP), while cytoplasmic proteases finish degrading the anti-sigma factor, liberating sigma-E.</text>
</comment>
<evidence type="ECO:0000256" key="5">
    <source>
        <dbReference type="ARBA" id="ARBA00022989"/>
    </source>
</evidence>
<sequence>MLKTNQEWISEVVDGEADANAVSAMASDTSTHEQWQRYHLIGDAMRGELPEKIDLDLTASIAAAIDLEPTVIAPKASPAIELPEQKSNVVPFFKQFGQYAIAASVALVAILSVYQTPSEDESPLPVLNTRPLVGSVSPVSYQTGAAQEQNNENLIEQRRRVNTYIQDHMLQQRLNPSVVNQPADKQ</sequence>
<evidence type="ECO:0000256" key="2">
    <source>
        <dbReference type="ARBA" id="ARBA00005837"/>
    </source>
</evidence>
<protein>
    <recommendedName>
        <fullName evidence="7">Anti-sigma-E factor RseA</fullName>
    </recommendedName>
    <alternativeName>
        <fullName evidence="7">Regulator of SigE</fullName>
    </alternativeName>
    <alternativeName>
        <fullName evidence="7">Sigma-E anti-sigma factor RseA</fullName>
    </alternativeName>
    <alternativeName>
        <fullName evidence="7">Sigma-E factor negative regulatory protein</fullName>
    </alternativeName>
</protein>
<keyword evidence="3 7" id="KW-1003">Cell membrane</keyword>
<dbReference type="EMBL" id="JAAIKR010000001">
    <property type="protein sequence ID" value="MBR9726645.1"/>
    <property type="molecule type" value="Genomic_DNA"/>
</dbReference>
<evidence type="ECO:0000256" key="4">
    <source>
        <dbReference type="ARBA" id="ARBA00022692"/>
    </source>
</evidence>
<proteinExistence type="inferred from homology"/>
<name>A0ABS5HY03_9GAMM</name>
<dbReference type="Pfam" id="PF03873">
    <property type="entry name" value="RseA_C"/>
    <property type="match status" value="1"/>
</dbReference>
<comment type="caution">
    <text evidence="10">The sequence shown here is derived from an EMBL/GenBank/DDBJ whole genome shotgun (WGS) entry which is preliminary data.</text>
</comment>
<evidence type="ECO:0000313" key="11">
    <source>
        <dbReference type="Proteomes" id="UP000811844"/>
    </source>
</evidence>
<keyword evidence="5" id="KW-1133">Transmembrane helix</keyword>
<evidence type="ECO:0000259" key="9">
    <source>
        <dbReference type="Pfam" id="PF03873"/>
    </source>
</evidence>
<gene>
    <name evidence="10" type="ORF">G3R48_01400</name>
</gene>
<keyword evidence="4" id="KW-0812">Transmembrane</keyword>
<dbReference type="SUPFAM" id="SSF89069">
    <property type="entry name" value="N-terminal, cytoplasmic domain of anti-sigmaE factor RseA"/>
    <property type="match status" value="1"/>
</dbReference>
<evidence type="ECO:0000256" key="1">
    <source>
        <dbReference type="ARBA" id="ARBA00004162"/>
    </source>
</evidence>
<comment type="subcellular location">
    <subcellularLocation>
        <location evidence="7">Cell inner membrane</location>
    </subcellularLocation>
    <subcellularLocation>
        <location evidence="1">Cell membrane</location>
        <topology evidence="1">Single-pass membrane protein</topology>
    </subcellularLocation>
</comment>
<organism evidence="10 11">
    <name type="scientific">Shewanella intestini</name>
    <dbReference type="NCBI Taxonomy" id="2017544"/>
    <lineage>
        <taxon>Bacteria</taxon>
        <taxon>Pseudomonadati</taxon>
        <taxon>Pseudomonadota</taxon>
        <taxon>Gammaproteobacteria</taxon>
        <taxon>Alteromonadales</taxon>
        <taxon>Shewanellaceae</taxon>
        <taxon>Shewanella</taxon>
    </lineage>
</organism>
<dbReference type="Pfam" id="PF03872">
    <property type="entry name" value="RseA_N"/>
    <property type="match status" value="1"/>
</dbReference>